<keyword evidence="1" id="KW-0812">Transmembrane</keyword>
<keyword evidence="1" id="KW-0472">Membrane</keyword>
<accession>A0ABQ7FSU5</accession>
<feature type="transmembrane region" description="Helical" evidence="1">
    <location>
        <begin position="103"/>
        <end position="128"/>
    </location>
</feature>
<keyword evidence="1" id="KW-1133">Transmembrane helix</keyword>
<reference evidence="2" key="1">
    <citation type="submission" date="2017-08" db="EMBL/GenBank/DDBJ databases">
        <authorList>
            <person name="Polle J.E."/>
            <person name="Barry K."/>
            <person name="Cushman J."/>
            <person name="Schmutz J."/>
            <person name="Tran D."/>
            <person name="Hathwaick L.T."/>
            <person name="Yim W.C."/>
            <person name="Jenkins J."/>
            <person name="Mckie-Krisberg Z.M."/>
            <person name="Prochnik S."/>
            <person name="Lindquist E."/>
            <person name="Dockter R.B."/>
            <person name="Adam C."/>
            <person name="Molina H."/>
            <person name="Bunkerborg J."/>
            <person name="Jin E."/>
            <person name="Buchheim M."/>
            <person name="Magnuson J."/>
        </authorList>
    </citation>
    <scope>NUCLEOTIDE SEQUENCE</scope>
    <source>
        <strain evidence="2">CCAP 19/18</strain>
    </source>
</reference>
<dbReference type="EMBL" id="MU072511">
    <property type="protein sequence ID" value="KAF5825568.1"/>
    <property type="molecule type" value="Genomic_DNA"/>
</dbReference>
<name>A0ABQ7FSU5_DUNSA</name>
<organism evidence="2 3">
    <name type="scientific">Dunaliella salina</name>
    <name type="common">Green alga</name>
    <name type="synonym">Protococcus salinus</name>
    <dbReference type="NCBI Taxonomy" id="3046"/>
    <lineage>
        <taxon>Eukaryota</taxon>
        <taxon>Viridiplantae</taxon>
        <taxon>Chlorophyta</taxon>
        <taxon>core chlorophytes</taxon>
        <taxon>Chlorophyceae</taxon>
        <taxon>CS clade</taxon>
        <taxon>Chlamydomonadales</taxon>
        <taxon>Dunaliellaceae</taxon>
        <taxon>Dunaliella</taxon>
    </lineage>
</organism>
<evidence type="ECO:0000313" key="3">
    <source>
        <dbReference type="Proteomes" id="UP000815325"/>
    </source>
</evidence>
<comment type="caution">
    <text evidence="2">The sequence shown here is derived from an EMBL/GenBank/DDBJ whole genome shotgun (WGS) entry which is preliminary data.</text>
</comment>
<dbReference type="Proteomes" id="UP000815325">
    <property type="component" value="Unassembled WGS sequence"/>
</dbReference>
<evidence type="ECO:0000313" key="2">
    <source>
        <dbReference type="EMBL" id="KAF5825568.1"/>
    </source>
</evidence>
<evidence type="ECO:0000256" key="1">
    <source>
        <dbReference type="SAM" id="Phobius"/>
    </source>
</evidence>
<protein>
    <submittedName>
        <fullName evidence="2">Uncharacterized protein</fullName>
    </submittedName>
</protein>
<proteinExistence type="predicted"/>
<gene>
    <name evidence="2" type="ORF">DUNSADRAFT_8542</name>
</gene>
<sequence length="148" mass="17447">MEHNETAASAIFRHNSEEARQQYHMRFRARDVLKQKIEQQLNYMEESFLSGYFPSVKDIALLRCLPVLQAFQNYHAHKPSQLLPWHTQNRQHQHVNAVQPLPLIILSAVYFLWVCLVLHFCICGLFVLRRKRKGVKRHKACKENLADA</sequence>
<keyword evidence="3" id="KW-1185">Reference proteome</keyword>